<evidence type="ECO:0000256" key="3">
    <source>
        <dbReference type="ARBA" id="ARBA00022723"/>
    </source>
</evidence>
<dbReference type="Pfam" id="PF00034">
    <property type="entry name" value="Cytochrom_C"/>
    <property type="match status" value="1"/>
</dbReference>
<accession>A0A4Z0BJU8</accession>
<evidence type="ECO:0000259" key="8">
    <source>
        <dbReference type="PROSITE" id="PS51007"/>
    </source>
</evidence>
<keyword evidence="1" id="KW-0813">Transport</keyword>
<evidence type="ECO:0000313" key="10">
    <source>
        <dbReference type="Proteomes" id="UP000297839"/>
    </source>
</evidence>
<feature type="signal peptide" evidence="7">
    <location>
        <begin position="1"/>
        <end position="36"/>
    </location>
</feature>
<keyword evidence="5 6" id="KW-0408">Iron</keyword>
<keyword evidence="7" id="KW-0732">Signal</keyword>
<dbReference type="Proteomes" id="UP000297839">
    <property type="component" value="Unassembled WGS sequence"/>
</dbReference>
<comment type="caution">
    <text evidence="9">The sequence shown here is derived from an EMBL/GenBank/DDBJ whole genome shotgun (WGS) entry which is preliminary data.</text>
</comment>
<evidence type="ECO:0000256" key="5">
    <source>
        <dbReference type="ARBA" id="ARBA00023004"/>
    </source>
</evidence>
<dbReference type="PANTHER" id="PTHR33751:SF9">
    <property type="entry name" value="CYTOCHROME C4"/>
    <property type="match status" value="1"/>
</dbReference>
<dbReference type="InterPro" id="IPR009056">
    <property type="entry name" value="Cyt_c-like_dom"/>
</dbReference>
<feature type="chain" id="PRO_5021447726" evidence="7">
    <location>
        <begin position="37"/>
        <end position="124"/>
    </location>
</feature>
<keyword evidence="4" id="KW-0249">Electron transport</keyword>
<evidence type="ECO:0000256" key="7">
    <source>
        <dbReference type="SAM" id="SignalP"/>
    </source>
</evidence>
<dbReference type="GO" id="GO:0009055">
    <property type="term" value="F:electron transfer activity"/>
    <property type="evidence" value="ECO:0007669"/>
    <property type="project" value="InterPro"/>
</dbReference>
<dbReference type="EMBL" id="SMLK01000006">
    <property type="protein sequence ID" value="TFY98394.1"/>
    <property type="molecule type" value="Genomic_DNA"/>
</dbReference>
<sequence length="124" mass="12745">MSSHLAPTVNPRSAAAGALARLVTLALAGAAPLATAADDAAIQRGQAVAARSHCATCHGPDFAGRGDAPRLAGRPENWLRESMEQLRVRAGPRGDSIMTAALYGLKDSDIADLAHYLANLPPAP</sequence>
<dbReference type="RefSeq" id="WP_135251087.1">
    <property type="nucleotide sequence ID" value="NZ_SMLK01000006.1"/>
</dbReference>
<dbReference type="GO" id="GO:0046872">
    <property type="term" value="F:metal ion binding"/>
    <property type="evidence" value="ECO:0007669"/>
    <property type="project" value="UniProtKB-KW"/>
</dbReference>
<dbReference type="GO" id="GO:0020037">
    <property type="term" value="F:heme binding"/>
    <property type="evidence" value="ECO:0007669"/>
    <property type="project" value="InterPro"/>
</dbReference>
<keyword evidence="2 6" id="KW-0349">Heme</keyword>
<evidence type="ECO:0000313" key="9">
    <source>
        <dbReference type="EMBL" id="TFY98394.1"/>
    </source>
</evidence>
<gene>
    <name evidence="9" type="ORF">EZ216_17560</name>
</gene>
<feature type="domain" description="Cytochrome c" evidence="8">
    <location>
        <begin position="40"/>
        <end position="121"/>
    </location>
</feature>
<keyword evidence="10" id="KW-1185">Reference proteome</keyword>
<proteinExistence type="predicted"/>
<reference evidence="9 10" key="1">
    <citation type="submission" date="2019-03" db="EMBL/GenBank/DDBJ databases">
        <title>Ramlibacter sp. 18x22-1, whole genome shotgun sequence.</title>
        <authorList>
            <person name="Zhang X."/>
            <person name="Feng G."/>
            <person name="Zhu H."/>
        </authorList>
    </citation>
    <scope>NUCLEOTIDE SEQUENCE [LARGE SCALE GENOMIC DNA]</scope>
    <source>
        <strain evidence="9 10">18x22-1</strain>
    </source>
</reference>
<keyword evidence="3 6" id="KW-0479">Metal-binding</keyword>
<dbReference type="OrthoDB" id="5295860at2"/>
<dbReference type="InterPro" id="IPR050597">
    <property type="entry name" value="Cytochrome_c_Oxidase_Subunit"/>
</dbReference>
<dbReference type="PANTHER" id="PTHR33751">
    <property type="entry name" value="CBB3-TYPE CYTOCHROME C OXIDASE SUBUNIT FIXP"/>
    <property type="match status" value="1"/>
</dbReference>
<dbReference type="InterPro" id="IPR036909">
    <property type="entry name" value="Cyt_c-like_dom_sf"/>
</dbReference>
<evidence type="ECO:0000256" key="4">
    <source>
        <dbReference type="ARBA" id="ARBA00022982"/>
    </source>
</evidence>
<protein>
    <submittedName>
        <fullName evidence="9">C-type cytochrome</fullName>
    </submittedName>
</protein>
<evidence type="ECO:0000256" key="2">
    <source>
        <dbReference type="ARBA" id="ARBA00022617"/>
    </source>
</evidence>
<organism evidence="9 10">
    <name type="scientific">Ramlibacter humi</name>
    <dbReference type="NCBI Taxonomy" id="2530451"/>
    <lineage>
        <taxon>Bacteria</taxon>
        <taxon>Pseudomonadati</taxon>
        <taxon>Pseudomonadota</taxon>
        <taxon>Betaproteobacteria</taxon>
        <taxon>Burkholderiales</taxon>
        <taxon>Comamonadaceae</taxon>
        <taxon>Ramlibacter</taxon>
    </lineage>
</organism>
<dbReference type="Gene3D" id="1.10.760.10">
    <property type="entry name" value="Cytochrome c-like domain"/>
    <property type="match status" value="1"/>
</dbReference>
<dbReference type="AlphaFoldDB" id="A0A4Z0BJU8"/>
<name>A0A4Z0BJU8_9BURK</name>
<dbReference type="SUPFAM" id="SSF46626">
    <property type="entry name" value="Cytochrome c"/>
    <property type="match status" value="1"/>
</dbReference>
<evidence type="ECO:0000256" key="1">
    <source>
        <dbReference type="ARBA" id="ARBA00022448"/>
    </source>
</evidence>
<dbReference type="PROSITE" id="PS51007">
    <property type="entry name" value="CYTC"/>
    <property type="match status" value="1"/>
</dbReference>
<evidence type="ECO:0000256" key="6">
    <source>
        <dbReference type="PROSITE-ProRule" id="PRU00433"/>
    </source>
</evidence>